<reference evidence="4" key="1">
    <citation type="submission" date="2021-01" db="EMBL/GenBank/DDBJ databases">
        <authorList>
            <person name="Corre E."/>
            <person name="Pelletier E."/>
            <person name="Niang G."/>
            <person name="Scheremetjew M."/>
            <person name="Finn R."/>
            <person name="Kale V."/>
            <person name="Holt S."/>
            <person name="Cochrane G."/>
            <person name="Meng A."/>
            <person name="Brown T."/>
            <person name="Cohen L."/>
        </authorList>
    </citation>
    <scope>NUCLEOTIDE SEQUENCE</scope>
    <source>
        <strain evidence="4">NIES-381</strain>
    </source>
</reference>
<accession>A0A7S1NHK2</accession>
<dbReference type="Gene3D" id="3.40.50.360">
    <property type="match status" value="1"/>
</dbReference>
<protein>
    <recommendedName>
        <fullName evidence="3">Flavodoxin-like fold domain-containing protein</fullName>
    </recommendedName>
</protein>
<dbReference type="GO" id="GO:0005829">
    <property type="term" value="C:cytosol"/>
    <property type="evidence" value="ECO:0007669"/>
    <property type="project" value="TreeGrafter"/>
</dbReference>
<dbReference type="EMBL" id="HBGA01083515">
    <property type="protein sequence ID" value="CAD9020035.1"/>
    <property type="molecule type" value="Transcribed_RNA"/>
</dbReference>
<keyword evidence="2" id="KW-0560">Oxidoreductase</keyword>
<evidence type="ECO:0000313" key="4">
    <source>
        <dbReference type="EMBL" id="CAD9020035.1"/>
    </source>
</evidence>
<dbReference type="AlphaFoldDB" id="A0A7S1NHK2"/>
<gene>
    <name evidence="4" type="ORF">EGYM00392_LOCUS31149</name>
</gene>
<organism evidence="4">
    <name type="scientific">Eutreptiella gymnastica</name>
    <dbReference type="NCBI Taxonomy" id="73025"/>
    <lineage>
        <taxon>Eukaryota</taxon>
        <taxon>Discoba</taxon>
        <taxon>Euglenozoa</taxon>
        <taxon>Euglenida</taxon>
        <taxon>Spirocuta</taxon>
        <taxon>Euglenophyceae</taxon>
        <taxon>Eutreptiales</taxon>
        <taxon>Eutreptiaceae</taxon>
        <taxon>Eutreptiella</taxon>
    </lineage>
</organism>
<dbReference type="InterPro" id="IPR003680">
    <property type="entry name" value="Flavodoxin_fold"/>
</dbReference>
<dbReference type="InterPro" id="IPR029039">
    <property type="entry name" value="Flavoprotein-like_sf"/>
</dbReference>
<dbReference type="InterPro" id="IPR051545">
    <property type="entry name" value="NAD(P)H_dehydrogenase_qn"/>
</dbReference>
<name>A0A7S1NHK2_9EUGL</name>
<dbReference type="Pfam" id="PF02525">
    <property type="entry name" value="Flavodoxin_2"/>
    <property type="match status" value="1"/>
</dbReference>
<dbReference type="GO" id="GO:0003955">
    <property type="term" value="F:NAD(P)H dehydrogenase (quinone) activity"/>
    <property type="evidence" value="ECO:0007669"/>
    <property type="project" value="TreeGrafter"/>
</dbReference>
<sequence>MVPRIHVFLNQLTKGHIAAPRAPVPSPPLHVVLVHAHPLRDSFSRCLADATHEGLQAGGHTVERIDLYGTHGTFQPALTPDERAHYFGLPGGAGYPVPSPDVQPHVDALKRADALVFVYPTWWFNVPAVLKGFIDRTFLPGVAFRMSSATDDPESHEAGSTGLIPGLANIKKLACVSTYGCTQRITFLAGDNGRNMFTRGVLPCFSPMCTVLWLGLYDMDNLDDASRRHFVDAVRSRFTRF</sequence>
<evidence type="ECO:0000256" key="2">
    <source>
        <dbReference type="ARBA" id="ARBA00023002"/>
    </source>
</evidence>
<comment type="similarity">
    <text evidence="1">Belongs to the NAD(P)H dehydrogenase (quinone) family.</text>
</comment>
<dbReference type="PANTHER" id="PTHR10204:SF34">
    <property type="entry name" value="NAD(P)H DEHYDROGENASE [QUINONE] 1 ISOFORM 1"/>
    <property type="match status" value="1"/>
</dbReference>
<evidence type="ECO:0000256" key="1">
    <source>
        <dbReference type="ARBA" id="ARBA00006252"/>
    </source>
</evidence>
<proteinExistence type="inferred from homology"/>
<feature type="domain" description="Flavodoxin-like fold" evidence="3">
    <location>
        <begin position="30"/>
        <end position="184"/>
    </location>
</feature>
<dbReference type="PANTHER" id="PTHR10204">
    <property type="entry name" value="NAD P H OXIDOREDUCTASE-RELATED"/>
    <property type="match status" value="1"/>
</dbReference>
<evidence type="ECO:0000259" key="3">
    <source>
        <dbReference type="Pfam" id="PF02525"/>
    </source>
</evidence>
<dbReference type="SUPFAM" id="SSF52218">
    <property type="entry name" value="Flavoproteins"/>
    <property type="match status" value="1"/>
</dbReference>